<dbReference type="InterPro" id="IPR046828">
    <property type="entry name" value="RepSA"/>
</dbReference>
<sequence length="567" mass="62854">MGALTEVGQSTGMVSRALRMAQTLATEVVEQIAVENGVCLYPIPMRVTDTRSSAAEIVHLPCGATLESKCPPCARRARALRAVQCRQGWHLESEPVRDPAAATDEQRHLVMVRAQWEGWRAEAAALGESTDAIDQAIADLDAAIEATGLRGDVRGRAGAVSRKRSTRRRQDAPDLPRRVMRRTTLGQTFTGSDGRAFRPSMFITLTLPSYGRVRNGVPVDPAVYDYRRAARDAIHFGRLVDRFVQNLRRVAGFDAQYFASVEPQRRLAVHLHMAVRGTVSRADLRQIVAATYHQVWWPSCDEVRFSGDRLPAWVASNGDALDGDLEGAGAYVDPSTGEVLPSWGEALDRLDADEEAVPLHVVRFGDQMDMQGVLAGTSDADQRIRYLAKYLTKSLGGGIGPEDHDRAAHAARLVEALRYEPCSPRCANWLRYGVQPKDAKPGMVPGRCRGKAHKPEHLGYGGRRVLASRKWSGKSLREHRHERRAWVLEVLGLAERGDAEREAGRYLWRPIRAGDTSLPTRRGRLLREVARAQAWRAHLADLQARAKIDPPPEAEECLSKQEMVMSC</sequence>
<comment type="caution">
    <text evidence="1">The sequence shown here is derived from an EMBL/GenBank/DDBJ whole genome shotgun (WGS) entry which is preliminary data.</text>
</comment>
<dbReference type="Proteomes" id="UP001499930">
    <property type="component" value="Unassembled WGS sequence"/>
</dbReference>
<protein>
    <recommendedName>
        <fullName evidence="3">Replication initiation protein</fullName>
    </recommendedName>
</protein>
<gene>
    <name evidence="1" type="ORF">GCM10017559_45180</name>
</gene>
<name>A0ABP6KNY6_9ACTN</name>
<dbReference type="Pfam" id="PF20199">
    <property type="entry name" value="RepSA"/>
    <property type="match status" value="1"/>
</dbReference>
<reference evidence="2" key="1">
    <citation type="journal article" date="2019" name="Int. J. Syst. Evol. Microbiol.">
        <title>The Global Catalogue of Microorganisms (GCM) 10K type strain sequencing project: providing services to taxonomists for standard genome sequencing and annotation.</title>
        <authorList>
            <consortium name="The Broad Institute Genomics Platform"/>
            <consortium name="The Broad Institute Genome Sequencing Center for Infectious Disease"/>
            <person name="Wu L."/>
            <person name="Ma J."/>
        </authorList>
    </citation>
    <scope>NUCLEOTIDE SEQUENCE [LARGE SCALE GENOMIC DNA]</scope>
    <source>
        <strain evidence="2">JCM 3106</strain>
    </source>
</reference>
<evidence type="ECO:0000313" key="2">
    <source>
        <dbReference type="Proteomes" id="UP001499930"/>
    </source>
</evidence>
<keyword evidence="2" id="KW-1185">Reference proteome</keyword>
<organism evidence="1 2">
    <name type="scientific">Streptosporangium longisporum</name>
    <dbReference type="NCBI Taxonomy" id="46187"/>
    <lineage>
        <taxon>Bacteria</taxon>
        <taxon>Bacillati</taxon>
        <taxon>Actinomycetota</taxon>
        <taxon>Actinomycetes</taxon>
        <taxon>Streptosporangiales</taxon>
        <taxon>Streptosporangiaceae</taxon>
        <taxon>Streptosporangium</taxon>
    </lineage>
</organism>
<dbReference type="EMBL" id="BAAAWD010000013">
    <property type="protein sequence ID" value="GAA3016540.1"/>
    <property type="molecule type" value="Genomic_DNA"/>
</dbReference>
<evidence type="ECO:0000313" key="1">
    <source>
        <dbReference type="EMBL" id="GAA3016540.1"/>
    </source>
</evidence>
<evidence type="ECO:0008006" key="3">
    <source>
        <dbReference type="Google" id="ProtNLM"/>
    </source>
</evidence>
<accession>A0ABP6KNY6</accession>
<proteinExistence type="predicted"/>